<dbReference type="Gene3D" id="3.20.10.10">
    <property type="entry name" value="D-amino Acid Aminotransferase, subunit A, domain 2"/>
    <property type="match status" value="1"/>
</dbReference>
<dbReference type="Gene3D" id="3.30.470.10">
    <property type="match status" value="1"/>
</dbReference>
<dbReference type="PANTHER" id="PTHR11236:SF50">
    <property type="entry name" value="AMINODEOXYCHORISMATE SYNTHASE COMPONENT 1"/>
    <property type="match status" value="1"/>
</dbReference>
<name>A0A1H4J0T1_9BACT</name>
<dbReference type="NCBIfam" id="TIGR00553">
    <property type="entry name" value="pabB"/>
    <property type="match status" value="1"/>
</dbReference>
<dbReference type="OrthoDB" id="9803598at2"/>
<feature type="region of interest" description="Disordered" evidence="1">
    <location>
        <begin position="418"/>
        <end position="441"/>
    </location>
</feature>
<organism evidence="3 4">
    <name type="scientific">Terriglobus roseus</name>
    <dbReference type="NCBI Taxonomy" id="392734"/>
    <lineage>
        <taxon>Bacteria</taxon>
        <taxon>Pseudomonadati</taxon>
        <taxon>Acidobacteriota</taxon>
        <taxon>Terriglobia</taxon>
        <taxon>Terriglobales</taxon>
        <taxon>Acidobacteriaceae</taxon>
        <taxon>Terriglobus</taxon>
    </lineage>
</organism>
<dbReference type="GO" id="GO:0046820">
    <property type="term" value="F:4-amino-4-deoxychorismate synthase activity"/>
    <property type="evidence" value="ECO:0007669"/>
    <property type="project" value="TreeGrafter"/>
</dbReference>
<dbReference type="InterPro" id="IPR043132">
    <property type="entry name" value="BCAT-like_C"/>
</dbReference>
<protein>
    <submittedName>
        <fullName evidence="3">Para-aminobenzoate synthetase / 4-amino-4-deoxychorismate lyase</fullName>
    </submittedName>
</protein>
<dbReference type="AlphaFoldDB" id="A0A1H4J0T1"/>
<dbReference type="InterPro" id="IPR019999">
    <property type="entry name" value="Anth_synth_I-like"/>
</dbReference>
<dbReference type="EMBL" id="FNSD01000001">
    <property type="protein sequence ID" value="SEB39914.1"/>
    <property type="molecule type" value="Genomic_DNA"/>
</dbReference>
<dbReference type="GO" id="GO:0000162">
    <property type="term" value="P:L-tryptophan biosynthetic process"/>
    <property type="evidence" value="ECO:0007669"/>
    <property type="project" value="TreeGrafter"/>
</dbReference>
<dbReference type="InterPro" id="IPR005802">
    <property type="entry name" value="ADC_synth_comp_1"/>
</dbReference>
<reference evidence="3 4" key="1">
    <citation type="submission" date="2016-10" db="EMBL/GenBank/DDBJ databases">
        <authorList>
            <person name="de Groot N.N."/>
        </authorList>
    </citation>
    <scope>NUCLEOTIDE SEQUENCE [LARGE SCALE GENOMIC DNA]</scope>
    <source>
        <strain evidence="3 4">AB35.6</strain>
    </source>
</reference>
<dbReference type="InterPro" id="IPR005801">
    <property type="entry name" value="ADC_synthase"/>
</dbReference>
<dbReference type="PRINTS" id="PR00095">
    <property type="entry name" value="ANTSNTHASEI"/>
</dbReference>
<accession>A0A1H4J0T1</accession>
<evidence type="ECO:0000256" key="1">
    <source>
        <dbReference type="SAM" id="MobiDB-lite"/>
    </source>
</evidence>
<evidence type="ECO:0000259" key="2">
    <source>
        <dbReference type="Pfam" id="PF00425"/>
    </source>
</evidence>
<dbReference type="InterPro" id="IPR036038">
    <property type="entry name" value="Aminotransferase-like"/>
</dbReference>
<dbReference type="Gene3D" id="3.60.120.10">
    <property type="entry name" value="Anthranilate synthase"/>
    <property type="match status" value="1"/>
</dbReference>
<feature type="domain" description="Chorismate-utilising enzyme C-terminal" evidence="2">
    <location>
        <begin position="143"/>
        <end position="398"/>
    </location>
</feature>
<sequence length="686" mass="75056">MLPVPTDQPQRWTPLPTSWRDTALKHQGTVLLESSLPSPSQRHSYLFTDAQRILTADAPGDLAPLFNEIEQALAGGHWVAGYLTYEAGSHFVDLPSQATQEPLAVFGIYDAPRIFNHVREASAEPTVPPSAPLPIAPMLRIRRDDYTSAIARIQGWIAAGATYQLNFTTHAASPYEGGAETIYDALKAQQPCSYGGILQLLPGRTILSFSPELFFRAAPDGTLTTKPMKGTAVRGVGAEEDDLLADALRADEKNRAEHVMIVDLLRNDLGRVCEAGSVDVDRLFDVERYPTLLQMTSTITGRMPPHKPWYQVFQALFPSGSITGAPKRHTMELITQVEAGPRGVYTGAIGYFAPDRSACFNVAIRTVVLDGHTMELGVGGGIVADSTAEGEYDECLLKTSFLHRAAQPIDLIETMRWSSTDPDAPRTATALDVPPTATEPGDPFLRSKDGLFAQNANQHKPPAPGADSQRISQNIPLLLSHLQRLESSAASLGFRFNTQSILEAITKAAATWNGQPKRIRLLLHCDGTTEIQHAEAPCWPSQMNVTLSSRSVLGEAPHLRHKTTFRPEYEPAFREAVAAGYDEALFQNDQGEITEGCISSLLVCKHGRWYTPPLRSGCLPGIYRAELLRAGLLQERVITLDDLREAEHVCLCNAVRGAGCVASLQLPRGERIRYKIATKPPQLPAW</sequence>
<dbReference type="Pfam" id="PF01063">
    <property type="entry name" value="Aminotran_4"/>
    <property type="match status" value="1"/>
</dbReference>
<gene>
    <name evidence="3" type="ORF">SAMN05443244_0272</name>
</gene>
<dbReference type="Proteomes" id="UP000182409">
    <property type="component" value="Unassembled WGS sequence"/>
</dbReference>
<evidence type="ECO:0000313" key="3">
    <source>
        <dbReference type="EMBL" id="SEB39914.1"/>
    </source>
</evidence>
<dbReference type="PANTHER" id="PTHR11236">
    <property type="entry name" value="AMINOBENZOATE/ANTHRANILATE SYNTHASE"/>
    <property type="match status" value="1"/>
</dbReference>
<dbReference type="RefSeq" id="WP_074652003.1">
    <property type="nucleotide sequence ID" value="NZ_FNSD01000001.1"/>
</dbReference>
<dbReference type="SUPFAM" id="SSF56752">
    <property type="entry name" value="D-aminoacid aminotransferase-like PLP-dependent enzymes"/>
    <property type="match status" value="1"/>
</dbReference>
<proteinExistence type="predicted"/>
<dbReference type="GO" id="GO:0009396">
    <property type="term" value="P:folic acid-containing compound biosynthetic process"/>
    <property type="evidence" value="ECO:0007669"/>
    <property type="project" value="InterPro"/>
</dbReference>
<evidence type="ECO:0000313" key="4">
    <source>
        <dbReference type="Proteomes" id="UP000182409"/>
    </source>
</evidence>
<dbReference type="InterPro" id="IPR001544">
    <property type="entry name" value="Aminotrans_IV"/>
</dbReference>
<dbReference type="InterPro" id="IPR015890">
    <property type="entry name" value="Chorismate_C"/>
</dbReference>
<dbReference type="Pfam" id="PF00425">
    <property type="entry name" value="Chorismate_bind"/>
    <property type="match status" value="1"/>
</dbReference>
<dbReference type="InterPro" id="IPR043131">
    <property type="entry name" value="BCAT-like_N"/>
</dbReference>
<dbReference type="GO" id="GO:0016829">
    <property type="term" value="F:lyase activity"/>
    <property type="evidence" value="ECO:0007669"/>
    <property type="project" value="UniProtKB-KW"/>
</dbReference>
<keyword evidence="3" id="KW-0456">Lyase</keyword>
<dbReference type="SUPFAM" id="SSF56322">
    <property type="entry name" value="ADC synthase"/>
    <property type="match status" value="1"/>
</dbReference>